<dbReference type="EMBL" id="CP040058">
    <property type="protein sequence ID" value="QCP35895.1"/>
    <property type="molecule type" value="Genomic_DNA"/>
</dbReference>
<evidence type="ECO:0000313" key="3">
    <source>
        <dbReference type="Proteomes" id="UP000298653"/>
    </source>
</evidence>
<sequence>METIGGIAMEISRGNTFFVPIGFVAVSIISPLIIIKKAIYFSVCESETEKYIAFLKQSQNIILEKYLSSDEEKIFKILIRFCVYPSSFEENDT</sequence>
<name>A0A4P8IGG1_9FIRM</name>
<evidence type="ECO:0000313" key="2">
    <source>
        <dbReference type="EMBL" id="QCP35895.1"/>
    </source>
</evidence>
<keyword evidence="1" id="KW-0812">Transmembrane</keyword>
<organism evidence="2 3">
    <name type="scientific">Anaerostipes rhamnosivorans</name>
    <dbReference type="NCBI Taxonomy" id="1229621"/>
    <lineage>
        <taxon>Bacteria</taxon>
        <taxon>Bacillati</taxon>
        <taxon>Bacillota</taxon>
        <taxon>Clostridia</taxon>
        <taxon>Lachnospirales</taxon>
        <taxon>Lachnospiraceae</taxon>
        <taxon>Anaerostipes</taxon>
    </lineage>
</organism>
<keyword evidence="3" id="KW-1185">Reference proteome</keyword>
<gene>
    <name evidence="2" type="ORF">AR1Y2_2441</name>
</gene>
<keyword evidence="1" id="KW-0472">Membrane</keyword>
<proteinExistence type="predicted"/>
<protein>
    <submittedName>
        <fullName evidence="2">Uncharacterized protein</fullName>
    </submittedName>
</protein>
<dbReference type="KEGG" id="arf:AR1Y2_2441"/>
<accession>A0A4P8IGG1</accession>
<evidence type="ECO:0000256" key="1">
    <source>
        <dbReference type="SAM" id="Phobius"/>
    </source>
</evidence>
<dbReference type="Proteomes" id="UP000298653">
    <property type="component" value="Chromosome"/>
</dbReference>
<feature type="transmembrane region" description="Helical" evidence="1">
    <location>
        <begin position="17"/>
        <end position="35"/>
    </location>
</feature>
<reference evidence="2 3" key="1">
    <citation type="submission" date="2019-05" db="EMBL/GenBank/DDBJ databases">
        <title>Complete genome sequencing of Anaerostipes rhamnosivorans.</title>
        <authorList>
            <person name="Bui T.P.N."/>
            <person name="de Vos W.M."/>
        </authorList>
    </citation>
    <scope>NUCLEOTIDE SEQUENCE [LARGE SCALE GENOMIC DNA]</scope>
    <source>
        <strain evidence="2 3">1y2</strain>
    </source>
</reference>
<dbReference type="AlphaFoldDB" id="A0A4P8IGG1"/>
<keyword evidence="1" id="KW-1133">Transmembrane helix</keyword>